<reference evidence="3 4" key="1">
    <citation type="journal article" date="2017" name="ISME J.">
        <title>Potential for microbial H2 and metal transformations associated with novel bacteria and archaea in deep terrestrial subsurface sediments.</title>
        <authorList>
            <person name="Hernsdorf A.W."/>
            <person name="Amano Y."/>
            <person name="Miyakawa K."/>
            <person name="Ise K."/>
            <person name="Suzuki Y."/>
            <person name="Anantharaman K."/>
            <person name="Probst A."/>
            <person name="Burstein D."/>
            <person name="Thomas B.C."/>
            <person name="Banfield J.F."/>
        </authorList>
    </citation>
    <scope>NUCLEOTIDE SEQUENCE [LARGE SCALE GENOMIC DNA]</scope>
    <source>
        <strain evidence="3">HGW-Wallbacteria-1</strain>
    </source>
</reference>
<keyword evidence="3" id="KW-0808">Transferase</keyword>
<organism evidence="3 4">
    <name type="scientific">Candidatus Wallbacteria bacterium HGW-Wallbacteria-1</name>
    <dbReference type="NCBI Taxonomy" id="2013854"/>
    <lineage>
        <taxon>Bacteria</taxon>
        <taxon>Candidatus Walliibacteriota</taxon>
    </lineage>
</organism>
<proteinExistence type="predicted"/>
<dbReference type="Gene3D" id="3.40.50.2000">
    <property type="entry name" value="Glycogen Phosphorylase B"/>
    <property type="match status" value="2"/>
</dbReference>
<feature type="domain" description="Glycosyltransferase subfamily 4-like N-terminal" evidence="2">
    <location>
        <begin position="20"/>
        <end position="174"/>
    </location>
</feature>
<dbReference type="Proteomes" id="UP000233256">
    <property type="component" value="Unassembled WGS sequence"/>
</dbReference>
<evidence type="ECO:0000259" key="1">
    <source>
        <dbReference type="Pfam" id="PF00534"/>
    </source>
</evidence>
<dbReference type="InterPro" id="IPR028098">
    <property type="entry name" value="Glyco_trans_4-like_N"/>
</dbReference>
<dbReference type="Pfam" id="PF00534">
    <property type="entry name" value="Glycos_transf_1"/>
    <property type="match status" value="1"/>
</dbReference>
<dbReference type="PANTHER" id="PTHR45947:SF3">
    <property type="entry name" value="SULFOQUINOVOSYL TRANSFERASE SQD2"/>
    <property type="match status" value="1"/>
</dbReference>
<protein>
    <submittedName>
        <fullName evidence="3">Glycosyltransferase</fullName>
    </submittedName>
</protein>
<dbReference type="AlphaFoldDB" id="A0A2N1PPN4"/>
<dbReference type="PANTHER" id="PTHR45947">
    <property type="entry name" value="SULFOQUINOVOSYL TRANSFERASE SQD2"/>
    <property type="match status" value="1"/>
</dbReference>
<name>A0A2N1PPN4_9BACT</name>
<evidence type="ECO:0000259" key="2">
    <source>
        <dbReference type="Pfam" id="PF13439"/>
    </source>
</evidence>
<evidence type="ECO:0000313" key="4">
    <source>
        <dbReference type="Proteomes" id="UP000233256"/>
    </source>
</evidence>
<dbReference type="Pfam" id="PF13439">
    <property type="entry name" value="Glyco_transf_4"/>
    <property type="match status" value="1"/>
</dbReference>
<dbReference type="EMBL" id="PGXC01000007">
    <property type="protein sequence ID" value="PKK90242.1"/>
    <property type="molecule type" value="Genomic_DNA"/>
</dbReference>
<comment type="caution">
    <text evidence="3">The sequence shown here is derived from an EMBL/GenBank/DDBJ whole genome shotgun (WGS) entry which is preliminary data.</text>
</comment>
<accession>A0A2N1PPN4</accession>
<dbReference type="InterPro" id="IPR001296">
    <property type="entry name" value="Glyco_trans_1"/>
</dbReference>
<dbReference type="InterPro" id="IPR050194">
    <property type="entry name" value="Glycosyltransferase_grp1"/>
</dbReference>
<dbReference type="GO" id="GO:0016757">
    <property type="term" value="F:glycosyltransferase activity"/>
    <property type="evidence" value="ECO:0007669"/>
    <property type="project" value="InterPro"/>
</dbReference>
<feature type="domain" description="Glycosyl transferase family 1" evidence="1">
    <location>
        <begin position="189"/>
        <end position="346"/>
    </location>
</feature>
<dbReference type="SUPFAM" id="SSF53756">
    <property type="entry name" value="UDP-Glycosyltransferase/glycogen phosphorylase"/>
    <property type="match status" value="1"/>
</dbReference>
<sequence length="372" mass="41850">MTERRISVLQLGKYYSPVKGGIETYLYNLCTNLDEDIESRILVSNLSMKTEIDRVEGTEVIRMAKLDQLFSTSLNPSLPLWMRREKADILHFHLPNPMAVMSYLLTRPPGKVVVSYHSDILKQKFAFTFYRKFLVKFLSLADAIIVATPRHIDHSPILPAFRDKCHVIHYGIDHRLFDTNELVAARASEIRAKYGPRPLVLFVGRLVYYKGIQHLLKAVKGLDVNLLIVGNGPYYSTLKMQSMDEPNIHLLGEVSETMITAYYHASDMFVLPSVSRAEAFGLVQLEAFSAGLPVICTDLTTGVPYVNVHGKTGLIVPVGDETALASAIETLAADPEMRKAMGREALNRVRQEFDLKSMASKTCALYRKLLEN</sequence>
<gene>
    <name evidence="3" type="ORF">CVV64_10980</name>
</gene>
<evidence type="ECO:0000313" key="3">
    <source>
        <dbReference type="EMBL" id="PKK90242.1"/>
    </source>
</evidence>